<dbReference type="Proteomes" id="UP000500961">
    <property type="component" value="Chromosome"/>
</dbReference>
<dbReference type="EMBL" id="CP041345">
    <property type="protein sequence ID" value="QKG78855.1"/>
    <property type="molecule type" value="Genomic_DNA"/>
</dbReference>
<dbReference type="InterPro" id="IPR048405">
    <property type="entry name" value="GldM_Ig-like-1"/>
</dbReference>
<name>A0A7D3XJT4_9BACT</name>
<evidence type="ECO:0000313" key="6">
    <source>
        <dbReference type="Proteomes" id="UP000500961"/>
    </source>
</evidence>
<protein>
    <submittedName>
        <fullName evidence="5">Gliding motility protein GldM</fullName>
    </submittedName>
</protein>
<organism evidence="5 6">
    <name type="scientific">Tenuifilum thalassicum</name>
    <dbReference type="NCBI Taxonomy" id="2590900"/>
    <lineage>
        <taxon>Bacteria</taxon>
        <taxon>Pseudomonadati</taxon>
        <taxon>Bacteroidota</taxon>
        <taxon>Bacteroidia</taxon>
        <taxon>Bacteroidales</taxon>
        <taxon>Tenuifilaceae</taxon>
        <taxon>Tenuifilum</taxon>
    </lineage>
</organism>
<dbReference type="Pfam" id="PF21601">
    <property type="entry name" value="GldM_2nd"/>
    <property type="match status" value="1"/>
</dbReference>
<gene>
    <name evidence="5" type="primary">gldM</name>
    <name evidence="5" type="ORF">FHG85_00750</name>
</gene>
<evidence type="ECO:0000313" key="5">
    <source>
        <dbReference type="EMBL" id="QKG78855.1"/>
    </source>
</evidence>
<sequence>MAHGKETPRQKMIGMMYLVLTAMLALNVSSEVLEAFVLVDNGLARTTENYRLKNKNLYNEFSSAYSVNPVKVGPYKQKADEIQKRVEDIYGYVADPKKEIVIASEGEDSPALEGDVIKSEFINGKSDLDKAATILIGIDGNGKAKVLKQKLEEFREYIISIIDEKKAPELIESIRGILNTDDPPVKEDGTHNTWESARFEHIPLIAVIPQLTKVQVDILNVEAEVLNYLLGSIGATDFKFNKLEATVIPNSNIIFQGSEFRAQIFLAASDTTQVPKVYLCRYDSTFNKLTNSYDYEPVGSVEDIPVNESGKALLIRKASRTGVVNWQGLIEMKAPDGTIVRRPFKHSYTVMPPNVVIAATKMNVLYRGVDNPVDISVPGFPPDKISPTISSGSIKRVGLGSYIVQPGRGVSTVNIAVYAENEGRKKVKMGTKTFRVKNVPPPTPRVLGVTGKVVDRNVLEASLGVVAEMPRDFDFDLKFKVVGFKLSATVGGFLQEQESKSSRFTEEQKRIIRSLRPGSQVVLTDVKAVGPSGDVVDLNDLVLKIR</sequence>
<feature type="domain" description="Gliding motility-associated protein GldM N-terminal" evidence="2">
    <location>
        <begin position="31"/>
        <end position="231"/>
    </location>
</feature>
<keyword evidence="6" id="KW-1185">Reference proteome</keyword>
<proteinExistence type="predicted"/>
<dbReference type="InterPro" id="IPR019859">
    <property type="entry name" value="Motility-assoc_prot_GldM"/>
</dbReference>
<accession>A0A7D3XJT4</accession>
<evidence type="ECO:0000259" key="4">
    <source>
        <dbReference type="Pfam" id="PF21602"/>
    </source>
</evidence>
<evidence type="ECO:0000259" key="2">
    <source>
        <dbReference type="Pfam" id="PF12081"/>
    </source>
</evidence>
<feature type="domain" description="Gliding motility-associated protein GldM C-terminal" evidence="1">
    <location>
        <begin position="440"/>
        <end position="539"/>
    </location>
</feature>
<reference evidence="5 6" key="1">
    <citation type="submission" date="2019-07" db="EMBL/GenBank/DDBJ databases">
        <title>Thalassofilum flectens gen. nov., sp. nov., a novel moderate thermophilic anaerobe from a shallow sea hot spring in Kunashir Island (Russia), representing a new family in the order Bacteroidales, and proposal of Thalassofilacea fam. nov.</title>
        <authorList>
            <person name="Kochetkova T.V."/>
            <person name="Podosokorskaya O.A."/>
            <person name="Novikov A."/>
            <person name="Elcheninov A.G."/>
            <person name="Toshchakov S.V."/>
            <person name="Kublanov I.V."/>
        </authorList>
    </citation>
    <scope>NUCLEOTIDE SEQUENCE [LARGE SCALE GENOMIC DNA]</scope>
    <source>
        <strain evidence="5 6">38-H</strain>
    </source>
</reference>
<feature type="domain" description="Gliding motility-associated protein GldM second immunoglobulin-like" evidence="4">
    <location>
        <begin position="355"/>
        <end position="437"/>
    </location>
</feature>
<dbReference type="InterPro" id="IPR022720">
    <property type="entry name" value="Motility-assoc_prot_GldM_N"/>
</dbReference>
<dbReference type="AlphaFoldDB" id="A0A7D3XJT4"/>
<feature type="domain" description="Gliding motility-associated protein GldM first immunoglobulin-like" evidence="3">
    <location>
        <begin position="235"/>
        <end position="351"/>
    </location>
</feature>
<evidence type="ECO:0000259" key="1">
    <source>
        <dbReference type="Pfam" id="PF12080"/>
    </source>
</evidence>
<dbReference type="Pfam" id="PF21602">
    <property type="entry name" value="GldM_3rd"/>
    <property type="match status" value="1"/>
</dbReference>
<dbReference type="InterPro" id="IPR022719">
    <property type="entry name" value="Motility-assoc_prot_GldM_C"/>
</dbReference>
<dbReference type="KEGG" id="ttz:FHG85_00750"/>
<dbReference type="RefSeq" id="WP_173072370.1">
    <property type="nucleotide sequence ID" value="NZ_CP041345.1"/>
</dbReference>
<dbReference type="Pfam" id="PF12081">
    <property type="entry name" value="GldM_1st"/>
    <property type="match status" value="1"/>
</dbReference>
<dbReference type="InterPro" id="IPR048406">
    <property type="entry name" value="GldM_Ig-like-2"/>
</dbReference>
<evidence type="ECO:0000259" key="3">
    <source>
        <dbReference type="Pfam" id="PF21601"/>
    </source>
</evidence>
<dbReference type="NCBIfam" id="TIGR03517">
    <property type="entry name" value="GldM_gliding"/>
    <property type="match status" value="1"/>
</dbReference>
<dbReference type="Pfam" id="PF12080">
    <property type="entry name" value="GldM_4th"/>
    <property type="match status" value="1"/>
</dbReference>